<dbReference type="PROSITE" id="PS50231">
    <property type="entry name" value="RICIN_B_LECTIN"/>
    <property type="match status" value="1"/>
</dbReference>
<dbReference type="Gene3D" id="1.10.530.10">
    <property type="match status" value="2"/>
</dbReference>
<sequence>MPRRFVAFVLAALALLSAATAVSFSVASARDDVLVGDAVTDKQMTVLIAAAGSCPTLTPARLAGQLMAESGLDDRAARTISGGQGIAGLEDDKWKTWKPWPDARRSDMSANILALAHQMCDLTGHLRLAGAAGDQWRLAVAAFHVGLNPVAEVRGVPDAATTYVDRVSAYAGYYGKLRQFGGPGEADRTAPAAEAKGVPAEYVQHINRAGSLCQEVTPPLVAAHIMAQSGFDANRLGATGQRGVAQFRSDMWQSYGPKGRSVWEPEVAVPTMGYALCSLVRELSGLKGDPLQLALAAYRNGTTAVRQNGGTIDRQTETFLRSVKTFTDVYALDSRLTANLPTSPSPSPTPSPSGSPSPSPDASPSGSPSPSSPSTAGANAGASTPPAPDPKPTRPADAVQILHVQTKRCVSAGGGDGMQLRLRTCTEDPAQWWTFRSDGTIRARGLCMDIAWGGSEDNTVVQATTCSGNPAQHWQMNSKGRIVSKLNGKVLDTIMADPEKPLIIFTDKGYADQNWRKQ</sequence>
<feature type="chain" id="PRO_5016563777" description="Ricin B lectin domain-containing protein" evidence="2">
    <location>
        <begin position="22"/>
        <end position="518"/>
    </location>
</feature>
<gene>
    <name evidence="4" type="ORF">D0Q02_00855</name>
</gene>
<evidence type="ECO:0000313" key="4">
    <source>
        <dbReference type="EMBL" id="RFS48513.1"/>
    </source>
</evidence>
<accession>A0A372G697</accession>
<evidence type="ECO:0000256" key="1">
    <source>
        <dbReference type="SAM" id="MobiDB-lite"/>
    </source>
</evidence>
<feature type="signal peptide" evidence="2">
    <location>
        <begin position="1"/>
        <end position="21"/>
    </location>
</feature>
<dbReference type="InterPro" id="IPR035992">
    <property type="entry name" value="Ricin_B-like_lectins"/>
</dbReference>
<feature type="compositionally biased region" description="Pro residues" evidence="1">
    <location>
        <begin position="343"/>
        <end position="361"/>
    </location>
</feature>
<dbReference type="AlphaFoldDB" id="A0A372G697"/>
<comment type="caution">
    <text evidence="4">The sequence shown here is derived from an EMBL/GenBank/DDBJ whole genome shotgun (WGS) entry which is preliminary data.</text>
</comment>
<dbReference type="CDD" id="cd00161">
    <property type="entry name" value="beta-trefoil_Ricin-like"/>
    <property type="match status" value="1"/>
</dbReference>
<reference evidence="4 5" key="1">
    <citation type="submission" date="2018-08" db="EMBL/GenBank/DDBJ databases">
        <title>Verrucosispora craniellae sp. nov., isolated from a marine sponge in the South China Sea.</title>
        <authorList>
            <person name="Li L."/>
            <person name="Lin H.W."/>
        </authorList>
    </citation>
    <scope>NUCLEOTIDE SEQUENCE [LARGE SCALE GENOMIC DNA]</scope>
    <source>
        <strain evidence="4 5">LHW63014</strain>
    </source>
</reference>
<evidence type="ECO:0000313" key="5">
    <source>
        <dbReference type="Proteomes" id="UP000262621"/>
    </source>
</evidence>
<keyword evidence="2" id="KW-0732">Signal</keyword>
<dbReference type="SUPFAM" id="SSF50370">
    <property type="entry name" value="Ricin B-like lectins"/>
    <property type="match status" value="1"/>
</dbReference>
<protein>
    <recommendedName>
        <fullName evidence="3">Ricin B lectin domain-containing protein</fullName>
    </recommendedName>
</protein>
<dbReference type="SUPFAM" id="SSF53955">
    <property type="entry name" value="Lysozyme-like"/>
    <property type="match status" value="2"/>
</dbReference>
<dbReference type="Gene3D" id="2.80.10.50">
    <property type="match status" value="1"/>
</dbReference>
<dbReference type="InterPro" id="IPR023346">
    <property type="entry name" value="Lysozyme-like_dom_sf"/>
</dbReference>
<proteinExistence type="predicted"/>
<name>A0A372G697_9ACTN</name>
<dbReference type="EMBL" id="QVFU01000001">
    <property type="protein sequence ID" value="RFS48513.1"/>
    <property type="molecule type" value="Genomic_DNA"/>
</dbReference>
<keyword evidence="5" id="KW-1185">Reference proteome</keyword>
<feature type="region of interest" description="Disordered" evidence="1">
    <location>
        <begin position="337"/>
        <end position="395"/>
    </location>
</feature>
<dbReference type="OrthoDB" id="9815778at2"/>
<dbReference type="Pfam" id="PF00652">
    <property type="entry name" value="Ricin_B_lectin"/>
    <property type="match status" value="1"/>
</dbReference>
<dbReference type="InterPro" id="IPR000772">
    <property type="entry name" value="Ricin_B_lectin"/>
</dbReference>
<dbReference type="Proteomes" id="UP000262621">
    <property type="component" value="Unassembled WGS sequence"/>
</dbReference>
<dbReference type="SMART" id="SM00458">
    <property type="entry name" value="RICIN"/>
    <property type="match status" value="1"/>
</dbReference>
<feature type="domain" description="Ricin B lectin" evidence="3">
    <location>
        <begin position="396"/>
        <end position="518"/>
    </location>
</feature>
<evidence type="ECO:0000259" key="3">
    <source>
        <dbReference type="SMART" id="SM00458"/>
    </source>
</evidence>
<evidence type="ECO:0000256" key="2">
    <source>
        <dbReference type="SAM" id="SignalP"/>
    </source>
</evidence>
<organism evidence="4 5">
    <name type="scientific">Micromonospora craniellae</name>
    <dbReference type="NCBI Taxonomy" id="2294034"/>
    <lineage>
        <taxon>Bacteria</taxon>
        <taxon>Bacillati</taxon>
        <taxon>Actinomycetota</taxon>
        <taxon>Actinomycetes</taxon>
        <taxon>Micromonosporales</taxon>
        <taxon>Micromonosporaceae</taxon>
        <taxon>Micromonospora</taxon>
    </lineage>
</organism>
<feature type="compositionally biased region" description="Low complexity" evidence="1">
    <location>
        <begin position="362"/>
        <end position="384"/>
    </location>
</feature>